<dbReference type="EMBL" id="DS113387">
    <property type="protein sequence ID" value="EAY08003.1"/>
    <property type="molecule type" value="Genomic_DNA"/>
</dbReference>
<dbReference type="GO" id="GO:0005085">
    <property type="term" value="F:guanyl-nucleotide exchange factor activity"/>
    <property type="evidence" value="ECO:0000318"/>
    <property type="project" value="GO_Central"/>
</dbReference>
<dbReference type="Gene3D" id="1.20.1050.80">
    <property type="entry name" value="VPS9 domain"/>
    <property type="match status" value="1"/>
</dbReference>
<dbReference type="KEGG" id="tva:4765899"/>
<dbReference type="InterPro" id="IPR045046">
    <property type="entry name" value="Vps9-like"/>
</dbReference>
<proteinExistence type="predicted"/>
<accession>A2EH35</accession>
<dbReference type="GO" id="GO:0031267">
    <property type="term" value="F:small GTPase binding"/>
    <property type="evidence" value="ECO:0000318"/>
    <property type="project" value="GO_Central"/>
</dbReference>
<dbReference type="SMART" id="SM00167">
    <property type="entry name" value="VPS9"/>
    <property type="match status" value="1"/>
</dbReference>
<keyword evidence="3" id="KW-1185">Reference proteome</keyword>
<organism evidence="2 3">
    <name type="scientific">Trichomonas vaginalis (strain ATCC PRA-98 / G3)</name>
    <dbReference type="NCBI Taxonomy" id="412133"/>
    <lineage>
        <taxon>Eukaryota</taxon>
        <taxon>Metamonada</taxon>
        <taxon>Parabasalia</taxon>
        <taxon>Trichomonadida</taxon>
        <taxon>Trichomonadidae</taxon>
        <taxon>Trichomonas</taxon>
    </lineage>
</organism>
<dbReference type="PANTHER" id="PTHR23101">
    <property type="entry name" value="RAB GDP/GTP EXCHANGE FACTOR"/>
    <property type="match status" value="1"/>
</dbReference>
<evidence type="ECO:0000259" key="1">
    <source>
        <dbReference type="PROSITE" id="PS51205"/>
    </source>
</evidence>
<dbReference type="RefSeq" id="XP_001320226.1">
    <property type="nucleotide sequence ID" value="XM_001320191.1"/>
</dbReference>
<evidence type="ECO:0000313" key="2">
    <source>
        <dbReference type="EMBL" id="EAY08003.1"/>
    </source>
</evidence>
<dbReference type="PANTHER" id="PTHR23101:SF25">
    <property type="entry name" value="GTPASE-ACTIVATING PROTEIN AND VPS9 DOMAIN-CONTAINING PROTEIN 1"/>
    <property type="match status" value="1"/>
</dbReference>
<dbReference type="InterPro" id="IPR003123">
    <property type="entry name" value="VPS9"/>
</dbReference>
<gene>
    <name evidence="2" type="ORF">TVAG_115620</name>
</gene>
<protein>
    <recommendedName>
        <fullName evidence="1">VPS9 domain-containing protein</fullName>
    </recommendedName>
</protein>
<dbReference type="VEuPathDB" id="TrichDB:TVAG_115620"/>
<dbReference type="VEuPathDB" id="TrichDB:TVAGG3_0439920"/>
<dbReference type="PROSITE" id="PS51205">
    <property type="entry name" value="VPS9"/>
    <property type="match status" value="1"/>
</dbReference>
<dbReference type="Proteomes" id="UP000001542">
    <property type="component" value="Unassembled WGS sequence"/>
</dbReference>
<name>A2EH35_TRIV3</name>
<reference evidence="2" key="1">
    <citation type="submission" date="2006-10" db="EMBL/GenBank/DDBJ databases">
        <authorList>
            <person name="Amadeo P."/>
            <person name="Zhao Q."/>
            <person name="Wortman J."/>
            <person name="Fraser-Liggett C."/>
            <person name="Carlton J."/>
        </authorList>
    </citation>
    <scope>NUCLEOTIDE SEQUENCE</scope>
    <source>
        <strain evidence="2">G3</strain>
    </source>
</reference>
<dbReference type="GO" id="GO:0016192">
    <property type="term" value="P:vesicle-mediated transport"/>
    <property type="evidence" value="ECO:0007669"/>
    <property type="project" value="InterPro"/>
</dbReference>
<dbReference type="GO" id="GO:0005829">
    <property type="term" value="C:cytosol"/>
    <property type="evidence" value="ECO:0000318"/>
    <property type="project" value="GO_Central"/>
</dbReference>
<dbReference type="AlphaFoldDB" id="A2EH35"/>
<sequence>MITKDDINKIANVFSTLLFNAENKKIEEYAIDVLHTSENKLGVKQILIIDHAKAGEKAAVFRNQVLSLRSKEISSLKIENTIEDPRLLIELLQQASKDKTIERTLYKISKWEKYQMIAYNRIHPISTFPEGDSSNNNISLKLQERYITSEKLHLSSISDYLKQANSELGLQIRTFAIEIESLTNPQTEIPDFIDKMRNKLISFLKNEANTPKIKPIFNYTTIDEYKFNKETSSSILLEVIQESMPFFTIEHLDLCIEKYLFSLIHNIIFDKINLKEDDDMIEQKYQEFDQFSPSEIGISISLMACNDKLFKDVIEKLKEIENMKNPTSKLIQIYLSVELLLNQFAKSSNSRAGVDDITDILLYCLIQSKIPKICTELSFINMFSRKRLMQTAFGAHFMSFYAAVERLKTFKKEDLSHQKFIYIPVENPSEGSIILPGYINCVSPSSFYEKNFEDKNISVKSNENDKIYVKKIKLEDAVHYIFKKYKQNHFKIQNLENDNTILLFTDSINDLLPFRDEDGFIHAIKLSQLCFLDQLSPNVSLFEHFSLIQDKFNIKNFNTDEIIPLCIENVSKELKDFGFIKDSHENSIDHEFISGLNHFVKEFLVEKDMIGLTPLLCKAIHDMWTMWTAAFDIPTITGRKQIYWRYPVVILQYLAGIEITGYLDTETRKLFRSLWDSYELSPEEKICLQKLL</sequence>
<feature type="domain" description="VPS9" evidence="1">
    <location>
        <begin position="275"/>
        <end position="416"/>
    </location>
</feature>
<dbReference type="InterPro" id="IPR037191">
    <property type="entry name" value="VPS9_dom_sf"/>
</dbReference>
<dbReference type="SUPFAM" id="SSF109993">
    <property type="entry name" value="VPS9 domain"/>
    <property type="match status" value="1"/>
</dbReference>
<dbReference type="SMR" id="A2EH35"/>
<dbReference type="Pfam" id="PF02204">
    <property type="entry name" value="VPS9"/>
    <property type="match status" value="1"/>
</dbReference>
<dbReference type="InParanoid" id="A2EH35"/>
<dbReference type="GO" id="GO:0030139">
    <property type="term" value="C:endocytic vesicle"/>
    <property type="evidence" value="ECO:0000318"/>
    <property type="project" value="GO_Central"/>
</dbReference>
<evidence type="ECO:0000313" key="3">
    <source>
        <dbReference type="Proteomes" id="UP000001542"/>
    </source>
</evidence>
<reference evidence="2" key="2">
    <citation type="journal article" date="2007" name="Science">
        <title>Draft genome sequence of the sexually transmitted pathogen Trichomonas vaginalis.</title>
        <authorList>
            <person name="Carlton J.M."/>
            <person name="Hirt R.P."/>
            <person name="Silva J.C."/>
            <person name="Delcher A.L."/>
            <person name="Schatz M."/>
            <person name="Zhao Q."/>
            <person name="Wortman J.R."/>
            <person name="Bidwell S.L."/>
            <person name="Alsmark U.C.M."/>
            <person name="Besteiro S."/>
            <person name="Sicheritz-Ponten T."/>
            <person name="Noel C.J."/>
            <person name="Dacks J.B."/>
            <person name="Foster P.G."/>
            <person name="Simillion C."/>
            <person name="Van de Peer Y."/>
            <person name="Miranda-Saavedra D."/>
            <person name="Barton G.J."/>
            <person name="Westrop G.D."/>
            <person name="Mueller S."/>
            <person name="Dessi D."/>
            <person name="Fiori P.L."/>
            <person name="Ren Q."/>
            <person name="Paulsen I."/>
            <person name="Zhang H."/>
            <person name="Bastida-Corcuera F.D."/>
            <person name="Simoes-Barbosa A."/>
            <person name="Brown M.T."/>
            <person name="Hayes R.D."/>
            <person name="Mukherjee M."/>
            <person name="Okumura C.Y."/>
            <person name="Schneider R."/>
            <person name="Smith A.J."/>
            <person name="Vanacova S."/>
            <person name="Villalvazo M."/>
            <person name="Haas B.J."/>
            <person name="Pertea M."/>
            <person name="Feldblyum T.V."/>
            <person name="Utterback T.R."/>
            <person name="Shu C.L."/>
            <person name="Osoegawa K."/>
            <person name="de Jong P.J."/>
            <person name="Hrdy I."/>
            <person name="Horvathova L."/>
            <person name="Zubacova Z."/>
            <person name="Dolezal P."/>
            <person name="Malik S.B."/>
            <person name="Logsdon J.M. Jr."/>
            <person name="Henze K."/>
            <person name="Gupta A."/>
            <person name="Wang C.C."/>
            <person name="Dunne R.L."/>
            <person name="Upcroft J.A."/>
            <person name="Upcroft P."/>
            <person name="White O."/>
            <person name="Salzberg S.L."/>
            <person name="Tang P."/>
            <person name="Chiu C.-H."/>
            <person name="Lee Y.-S."/>
            <person name="Embley T.M."/>
            <person name="Coombs G.H."/>
            <person name="Mottram J.C."/>
            <person name="Tachezy J."/>
            <person name="Fraser-Liggett C.M."/>
            <person name="Johnson P.J."/>
        </authorList>
    </citation>
    <scope>NUCLEOTIDE SEQUENCE [LARGE SCALE GENOMIC DNA]</scope>
    <source>
        <strain evidence="2">G3</strain>
    </source>
</reference>